<dbReference type="InterPro" id="IPR045851">
    <property type="entry name" value="AMP-bd_C_sf"/>
</dbReference>
<dbReference type="OrthoDB" id="1898221at2759"/>
<protein>
    <submittedName>
        <fullName evidence="5">AMP binding protein</fullName>
    </submittedName>
</protein>
<dbReference type="EMBL" id="MCGN01000002">
    <property type="protein sequence ID" value="ORZ00316.1"/>
    <property type="molecule type" value="Genomic_DNA"/>
</dbReference>
<dbReference type="PANTHER" id="PTHR24096">
    <property type="entry name" value="LONG-CHAIN-FATTY-ACID--COA LIGASE"/>
    <property type="match status" value="1"/>
</dbReference>
<name>A0A1X2HN63_SYNRA</name>
<keyword evidence="2" id="KW-0436">Ligase</keyword>
<dbReference type="AlphaFoldDB" id="A0A1X2HN63"/>
<evidence type="ECO:0000313" key="6">
    <source>
        <dbReference type="Proteomes" id="UP000242180"/>
    </source>
</evidence>
<dbReference type="InParanoid" id="A0A1X2HN63"/>
<dbReference type="SUPFAM" id="SSF56801">
    <property type="entry name" value="Acetyl-CoA synthetase-like"/>
    <property type="match status" value="1"/>
</dbReference>
<feature type="domain" description="AMP-binding enzyme C-terminal" evidence="4">
    <location>
        <begin position="439"/>
        <end position="521"/>
    </location>
</feature>
<feature type="domain" description="AMP-dependent synthetase/ligase" evidence="3">
    <location>
        <begin position="26"/>
        <end position="387"/>
    </location>
</feature>
<dbReference type="InterPro" id="IPR042099">
    <property type="entry name" value="ANL_N_sf"/>
</dbReference>
<evidence type="ECO:0000259" key="4">
    <source>
        <dbReference type="Pfam" id="PF13193"/>
    </source>
</evidence>
<comment type="similarity">
    <text evidence="1">Belongs to the ATP-dependent AMP-binding enzyme family.</text>
</comment>
<dbReference type="STRING" id="13706.A0A1X2HN63"/>
<organism evidence="5 6">
    <name type="scientific">Syncephalastrum racemosum</name>
    <name type="common">Filamentous fungus</name>
    <dbReference type="NCBI Taxonomy" id="13706"/>
    <lineage>
        <taxon>Eukaryota</taxon>
        <taxon>Fungi</taxon>
        <taxon>Fungi incertae sedis</taxon>
        <taxon>Mucoromycota</taxon>
        <taxon>Mucoromycotina</taxon>
        <taxon>Mucoromycetes</taxon>
        <taxon>Mucorales</taxon>
        <taxon>Syncephalastraceae</taxon>
        <taxon>Syncephalastrum</taxon>
    </lineage>
</organism>
<accession>A0A1X2HN63</accession>
<dbReference type="Gene3D" id="3.30.300.30">
    <property type="match status" value="1"/>
</dbReference>
<dbReference type="Gene3D" id="3.40.50.12780">
    <property type="entry name" value="N-terminal domain of ligase-like"/>
    <property type="match status" value="1"/>
</dbReference>
<reference evidence="5 6" key="1">
    <citation type="submission" date="2016-07" db="EMBL/GenBank/DDBJ databases">
        <title>Pervasive Adenine N6-methylation of Active Genes in Fungi.</title>
        <authorList>
            <consortium name="DOE Joint Genome Institute"/>
            <person name="Mondo S.J."/>
            <person name="Dannebaum R.O."/>
            <person name="Kuo R.C."/>
            <person name="Labutti K."/>
            <person name="Haridas S."/>
            <person name="Kuo A."/>
            <person name="Salamov A."/>
            <person name="Ahrendt S.R."/>
            <person name="Lipzen A."/>
            <person name="Sullivan W."/>
            <person name="Andreopoulos W.B."/>
            <person name="Clum A."/>
            <person name="Lindquist E."/>
            <person name="Daum C."/>
            <person name="Ramamoorthy G.K."/>
            <person name="Gryganskyi A."/>
            <person name="Culley D."/>
            <person name="Magnuson J.K."/>
            <person name="James T.Y."/>
            <person name="O'Malley M.A."/>
            <person name="Stajich J.E."/>
            <person name="Spatafora J.W."/>
            <person name="Visel A."/>
            <person name="Grigoriev I.V."/>
        </authorList>
    </citation>
    <scope>NUCLEOTIDE SEQUENCE [LARGE SCALE GENOMIC DNA]</scope>
    <source>
        <strain evidence="5 6">NRRL 2496</strain>
    </source>
</reference>
<gene>
    <name evidence="5" type="ORF">BCR43DRAFT_502084</name>
</gene>
<evidence type="ECO:0000313" key="5">
    <source>
        <dbReference type="EMBL" id="ORZ00316.1"/>
    </source>
</evidence>
<dbReference type="CDD" id="cd05911">
    <property type="entry name" value="Firefly_Luc_like"/>
    <property type="match status" value="1"/>
</dbReference>
<evidence type="ECO:0000256" key="2">
    <source>
        <dbReference type="ARBA" id="ARBA00022598"/>
    </source>
</evidence>
<dbReference type="InterPro" id="IPR000873">
    <property type="entry name" value="AMP-dep_synth/lig_dom"/>
</dbReference>
<dbReference type="InterPro" id="IPR020845">
    <property type="entry name" value="AMP-binding_CS"/>
</dbReference>
<dbReference type="GO" id="GO:0016405">
    <property type="term" value="F:CoA-ligase activity"/>
    <property type="evidence" value="ECO:0007669"/>
    <property type="project" value="TreeGrafter"/>
</dbReference>
<evidence type="ECO:0000259" key="3">
    <source>
        <dbReference type="Pfam" id="PF00501"/>
    </source>
</evidence>
<dbReference type="Pfam" id="PF13193">
    <property type="entry name" value="AMP-binding_C"/>
    <property type="match status" value="1"/>
</dbReference>
<proteinExistence type="inferred from homology"/>
<dbReference type="InterPro" id="IPR025110">
    <property type="entry name" value="AMP-bd_C"/>
</dbReference>
<dbReference type="Proteomes" id="UP000242180">
    <property type="component" value="Unassembled WGS sequence"/>
</dbReference>
<dbReference type="PROSITE" id="PS00455">
    <property type="entry name" value="AMP_BINDING"/>
    <property type="match status" value="1"/>
</dbReference>
<comment type="caution">
    <text evidence="5">The sequence shown here is derived from an EMBL/GenBank/DDBJ whole genome shotgun (WGS) entry which is preliminary data.</text>
</comment>
<dbReference type="OMA" id="IIHEYYG"/>
<keyword evidence="6" id="KW-1185">Reference proteome</keyword>
<sequence>MQQFREYKYNNLVELMLHNPTGMPETKTLYVDSHTGESITFFHLKRLVGCLNAGLARFGLKKGDSVCVYSPNHINMPPIYLGTMAGGVTISPANTSYVATELQRQLEISRAKILIAHPRNLETAFEAARLAKLPAASVFAIERDPKGRAPLWSDVLVDYNQPERPPIPMTYEDSRNTVAYLCFSSGTTGKSKGVMTSHHNCIAVVQEGAEMVKAWEEPQPPKTLLAVIPLYHFAGIGKMINGSIPGASTVVIVGKYSVAAMCKAIQDFKVTDLSVAPPLLIHLANNPVVDQYDLSSVQTILCGSAPVSGDIIRRVIKKLNVQLVQGYGMTEVAPVITYQLPDFAVPESVGRLVPFMSARFIDAEGRDVPEGQPGELIVKGPNVMIGYQDNPEATAGAIDKDGWLHTGDIMRVDKDGNFYIVDRVKELIKYKGFQVAPVELESILLQCPYVVDAGVFGIYDESQATEIPRAYVVVADQYKNENHASVEKKIQDWVNERVASHKRLRGGVKVTDAIPKSEAGKILRKKMVEMYNREVASASSRAAKL</sequence>
<evidence type="ECO:0000256" key="1">
    <source>
        <dbReference type="ARBA" id="ARBA00006432"/>
    </source>
</evidence>
<dbReference type="Pfam" id="PF00501">
    <property type="entry name" value="AMP-binding"/>
    <property type="match status" value="1"/>
</dbReference>
<dbReference type="PANTHER" id="PTHR24096:SF149">
    <property type="entry name" value="AMP-BINDING DOMAIN-CONTAINING PROTEIN-RELATED"/>
    <property type="match status" value="1"/>
</dbReference>